<keyword evidence="1" id="KW-0677">Repeat</keyword>
<proteinExistence type="predicted"/>
<dbReference type="KEGG" id="dsf:UWK_02697"/>
<reference evidence="5" key="1">
    <citation type="journal article" date="2013" name="Stand. Genomic Sci.">
        <title>Complete genome sequence of Desulfocapsa sulfexigens, a marine deltaproteobacterium specialized in disproportionating inorganic sulfur compounds.</title>
        <authorList>
            <person name="Finster K.W."/>
            <person name="Kjeldsen K.U."/>
            <person name="Kube M."/>
            <person name="Reinhardt R."/>
            <person name="Mussmann M."/>
            <person name="Amann R."/>
            <person name="Schreiber L."/>
        </authorList>
    </citation>
    <scope>NUCLEOTIDE SEQUENCE [LARGE SCALE GENOMIC DNA]</scope>
    <source>
        <strain evidence="5">DSM 10523 / SB164P1</strain>
    </source>
</reference>
<feature type="coiled-coil region" evidence="2">
    <location>
        <begin position="490"/>
        <end position="517"/>
    </location>
</feature>
<dbReference type="Pfam" id="PF00805">
    <property type="entry name" value="Pentapeptide"/>
    <property type="match status" value="5"/>
</dbReference>
<dbReference type="PANTHER" id="PTHR47485:SF1">
    <property type="entry name" value="THYLAKOID LUMENAL 17.4 KDA PROTEIN, CHLOROPLASTIC"/>
    <property type="match status" value="1"/>
</dbReference>
<accession>M1P6Y7</accession>
<evidence type="ECO:0000256" key="2">
    <source>
        <dbReference type="SAM" id="Coils"/>
    </source>
</evidence>
<protein>
    <submittedName>
        <fullName evidence="4">Pentapeptide repeat protein</fullName>
    </submittedName>
</protein>
<dbReference type="SUPFAM" id="SSF141571">
    <property type="entry name" value="Pentapeptide repeat-like"/>
    <property type="match status" value="2"/>
</dbReference>
<gene>
    <name evidence="4" type="ordered locus">UWK_02697</name>
</gene>
<feature type="domain" description="DUF2169" evidence="3">
    <location>
        <begin position="21"/>
        <end position="301"/>
    </location>
</feature>
<dbReference type="PATRIC" id="fig|1167006.5.peg.2918"/>
<dbReference type="eggNOG" id="COG5351">
    <property type="taxonomic scope" value="Bacteria"/>
</dbReference>
<sequence>MKVIKPLKLSLLYKVYENNKKQVFVSTVISLFSFYPSGKIENEIDLWKMLQEEIGPETLFDLGMPKKRAEVLIHGGFYSPTGKSVQAGTVRVKLGNLDKELNIFGDREWRKRNTRWEISDPQEILSLPISYQNSFGGPEYAKNPLGKGYIPSMDQLDKTSYPLPNIIDPRQPLLLPTDQIEPAGFQGYELTWPQRYAKTGTYDQKWLKELFPGFAKDFDPTFFNAAPLDQQFEGFLIGNEEFSCENMHPERSSLQSRLPGIHPRCFVNQSVEDSLRFSEIPLVLDTVLLFPHLEKGILIHRGSHDVSDNQARDISEILVAYERETDTPRSKNHYLAALERRLDPEKGHLYALKENDLIPDDDVSGLQELVNETIKDKKQSLFEKHLQEKIKLEAERSKKEFNDLGFTTGNTFDHKTTLTAQNSGLDDLDNLDLLVEKSLKDMQDKQEAMKKECREMSESMGLDHEKLAQDDQKKNGGRIQFSSDEISADLRKFGRLTKEKENQLKQTEQQFNDLYRQYGHHNPATVYSNRKNEENRATLLKYFSKNEPMNGMDFTGVNLSGMNLDGIDLENCFLEGADLSNTQLKGANLKNCMLARANMAHAVCDMSKMDAVNLGDANLTGASFSNCSMDNAVLFKANMEGAQFHGASLKEADFMQCEGLNANLNRADISKGQFIESKLEGADFSESNISEALFIQTKLHRVNFSKASLCNTTIVQCQGDGAIFHQADLTGVSASVEISFRDADFSFCKLINANLRGGDFTGAMFTEADLSNADLSETKLENSRFYRAIAKQTQFMNADLSRAYMVSINLFEGSLQMANLTGTDLRGSNLFAADLLHTDFSNARIEQANIGQTIL</sequence>
<dbReference type="Gene3D" id="2.160.20.80">
    <property type="entry name" value="E3 ubiquitin-protein ligase SopA"/>
    <property type="match status" value="3"/>
</dbReference>
<dbReference type="RefSeq" id="WP_015404919.1">
    <property type="nucleotide sequence ID" value="NC_020304.1"/>
</dbReference>
<dbReference type="Pfam" id="PF09937">
    <property type="entry name" value="DUF2169"/>
    <property type="match status" value="1"/>
</dbReference>
<dbReference type="OrthoDB" id="233093at2"/>
<dbReference type="HOGENOM" id="CLU_007055_0_0_7"/>
<dbReference type="InterPro" id="IPR018683">
    <property type="entry name" value="DUF2169"/>
</dbReference>
<keyword evidence="5" id="KW-1185">Reference proteome</keyword>
<name>M1P6Y7_DESSD</name>
<organism evidence="4 5">
    <name type="scientific">Desulfocapsa sulfexigens (strain DSM 10523 / SB164P1)</name>
    <dbReference type="NCBI Taxonomy" id="1167006"/>
    <lineage>
        <taxon>Bacteria</taxon>
        <taxon>Pseudomonadati</taxon>
        <taxon>Thermodesulfobacteriota</taxon>
        <taxon>Desulfobulbia</taxon>
        <taxon>Desulfobulbales</taxon>
        <taxon>Desulfocapsaceae</taxon>
        <taxon>Desulfocapsa</taxon>
    </lineage>
</organism>
<evidence type="ECO:0000313" key="5">
    <source>
        <dbReference type="Proteomes" id="UP000011721"/>
    </source>
</evidence>
<dbReference type="PANTHER" id="PTHR47485">
    <property type="entry name" value="THYLAKOID LUMENAL 17.4 KDA PROTEIN, CHLOROPLASTIC"/>
    <property type="match status" value="1"/>
</dbReference>
<dbReference type="Proteomes" id="UP000011721">
    <property type="component" value="Chromosome"/>
</dbReference>
<evidence type="ECO:0000313" key="4">
    <source>
        <dbReference type="EMBL" id="AGF79233.1"/>
    </source>
</evidence>
<evidence type="ECO:0000256" key="1">
    <source>
        <dbReference type="ARBA" id="ARBA00022737"/>
    </source>
</evidence>
<dbReference type="eggNOG" id="COG1357">
    <property type="taxonomic scope" value="Bacteria"/>
</dbReference>
<evidence type="ECO:0000259" key="3">
    <source>
        <dbReference type="Pfam" id="PF09937"/>
    </source>
</evidence>
<dbReference type="STRING" id="1167006.UWK_02697"/>
<dbReference type="AlphaFoldDB" id="M1P6Y7"/>
<dbReference type="EMBL" id="CP003985">
    <property type="protein sequence ID" value="AGF79233.1"/>
    <property type="molecule type" value="Genomic_DNA"/>
</dbReference>
<keyword evidence="2" id="KW-0175">Coiled coil</keyword>
<dbReference type="InterPro" id="IPR001646">
    <property type="entry name" value="5peptide_repeat"/>
</dbReference>